<feature type="region of interest" description="Disordered" evidence="1">
    <location>
        <begin position="208"/>
        <end position="267"/>
    </location>
</feature>
<dbReference type="Gene3D" id="3.10.110.10">
    <property type="entry name" value="Ubiquitin Conjugating Enzyme"/>
    <property type="match status" value="1"/>
</dbReference>
<dbReference type="InterPro" id="IPR040213">
    <property type="entry name" value="GIR2-like"/>
</dbReference>
<evidence type="ECO:0000313" key="3">
    <source>
        <dbReference type="EMBL" id="KAF5842485.1"/>
    </source>
</evidence>
<sequence length="267" mass="30063">MDYASEQQMELEALEAIYMDELQVYDGDTPSGGWPAAGETYKIVVTPQEDGENGLAGAEELEMELLFAHTAKYPEEAPCLKLRSSKGLSDADIERCFRMLMDQVEENKGMPMIYTLVTAAKEWLRGRAAETQQETPEQAQRRLAAEDEAKRAAIRAMGTMVTPENFREWKAKFDAEQRAAKAKAMEGLLDADKARRLTGKQWFMQDKNKTYTEQQHEDEDSSDEDYYDGEHQEGGQDKSEGRRGLEADIAGIDFDSDDDEGMLEGEG</sequence>
<dbReference type="Proteomes" id="UP000815325">
    <property type="component" value="Unassembled WGS sequence"/>
</dbReference>
<evidence type="ECO:0000256" key="1">
    <source>
        <dbReference type="SAM" id="MobiDB-lite"/>
    </source>
</evidence>
<reference evidence="3" key="1">
    <citation type="submission" date="2017-08" db="EMBL/GenBank/DDBJ databases">
        <authorList>
            <person name="Polle J.E."/>
            <person name="Barry K."/>
            <person name="Cushman J."/>
            <person name="Schmutz J."/>
            <person name="Tran D."/>
            <person name="Hathwaick L.T."/>
            <person name="Yim W.C."/>
            <person name="Jenkins J."/>
            <person name="Mckie-Krisberg Z.M."/>
            <person name="Prochnik S."/>
            <person name="Lindquist E."/>
            <person name="Dockter R.B."/>
            <person name="Adam C."/>
            <person name="Molina H."/>
            <person name="Bunkerborg J."/>
            <person name="Jin E."/>
            <person name="Buchheim M."/>
            <person name="Magnuson J."/>
        </authorList>
    </citation>
    <scope>NUCLEOTIDE SEQUENCE</scope>
    <source>
        <strain evidence="3">CCAP 19/18</strain>
    </source>
</reference>
<feature type="compositionally biased region" description="Basic and acidic residues" evidence="1">
    <location>
        <begin position="228"/>
        <end position="246"/>
    </location>
</feature>
<proteinExistence type="predicted"/>
<organism evidence="3 4">
    <name type="scientific">Dunaliella salina</name>
    <name type="common">Green alga</name>
    <name type="synonym">Protococcus salinus</name>
    <dbReference type="NCBI Taxonomy" id="3046"/>
    <lineage>
        <taxon>Eukaryota</taxon>
        <taxon>Viridiplantae</taxon>
        <taxon>Chlorophyta</taxon>
        <taxon>core chlorophytes</taxon>
        <taxon>Chlorophyceae</taxon>
        <taxon>CS clade</taxon>
        <taxon>Chlamydomonadales</taxon>
        <taxon>Dunaliellaceae</taxon>
        <taxon>Dunaliella</taxon>
    </lineage>
</organism>
<comment type="caution">
    <text evidence="3">The sequence shown here is derived from an EMBL/GenBank/DDBJ whole genome shotgun (WGS) entry which is preliminary data.</text>
</comment>
<dbReference type="PROSITE" id="PS50908">
    <property type="entry name" value="RWD"/>
    <property type="match status" value="1"/>
</dbReference>
<keyword evidence="4" id="KW-1185">Reference proteome</keyword>
<evidence type="ECO:0000259" key="2">
    <source>
        <dbReference type="PROSITE" id="PS50908"/>
    </source>
</evidence>
<dbReference type="InterPro" id="IPR032378">
    <property type="entry name" value="ZC3H15/TMA46_C"/>
</dbReference>
<feature type="compositionally biased region" description="Acidic residues" evidence="1">
    <location>
        <begin position="216"/>
        <end position="227"/>
    </location>
</feature>
<accession>A0ABQ7H6J5</accession>
<protein>
    <submittedName>
        <fullName evidence="3">Ubiquitin-conjugating enzyme/RWD-like protein</fullName>
    </submittedName>
</protein>
<dbReference type="InterPro" id="IPR006575">
    <property type="entry name" value="RWD_dom"/>
</dbReference>
<evidence type="ECO:0000313" key="4">
    <source>
        <dbReference type="Proteomes" id="UP000815325"/>
    </source>
</evidence>
<dbReference type="SUPFAM" id="SSF54495">
    <property type="entry name" value="UBC-like"/>
    <property type="match status" value="1"/>
</dbReference>
<feature type="domain" description="RWD" evidence="2">
    <location>
        <begin position="9"/>
        <end position="127"/>
    </location>
</feature>
<dbReference type="Gene3D" id="6.20.400.10">
    <property type="match status" value="1"/>
</dbReference>
<dbReference type="InterPro" id="IPR016135">
    <property type="entry name" value="UBQ-conjugating_enzyme/RWD"/>
</dbReference>
<gene>
    <name evidence="3" type="ORF">DUNSADRAFT_6729</name>
</gene>
<dbReference type="Pfam" id="PF05773">
    <property type="entry name" value="RWD"/>
    <property type="match status" value="1"/>
</dbReference>
<name>A0ABQ7H6J5_DUNSA</name>
<dbReference type="CDD" id="cd23823">
    <property type="entry name" value="RWD_GCN2"/>
    <property type="match status" value="1"/>
</dbReference>
<feature type="compositionally biased region" description="Acidic residues" evidence="1">
    <location>
        <begin position="254"/>
        <end position="267"/>
    </location>
</feature>
<dbReference type="PANTHER" id="PTHR12292">
    <property type="entry name" value="RWD DOMAIN-CONTAINING PROTEIN"/>
    <property type="match status" value="1"/>
</dbReference>
<dbReference type="EMBL" id="MU069460">
    <property type="protein sequence ID" value="KAF5842485.1"/>
    <property type="molecule type" value="Genomic_DNA"/>
</dbReference>
<dbReference type="Pfam" id="PF16543">
    <property type="entry name" value="DFRP_C"/>
    <property type="match status" value="1"/>
</dbReference>
<dbReference type="SMART" id="SM00591">
    <property type="entry name" value="RWD"/>
    <property type="match status" value="1"/>
</dbReference>